<dbReference type="InterPro" id="IPR001279">
    <property type="entry name" value="Metallo-B-lactamas"/>
</dbReference>
<evidence type="ECO:0000313" key="2">
    <source>
        <dbReference type="EMBL" id="CUU57629.1"/>
    </source>
</evidence>
<evidence type="ECO:0000313" key="3">
    <source>
        <dbReference type="Proteomes" id="UP000198802"/>
    </source>
</evidence>
<name>A0A0S4QQ64_9ACTN</name>
<dbReference type="CDD" id="cd07721">
    <property type="entry name" value="yflN-like_MBL-fold"/>
    <property type="match status" value="1"/>
</dbReference>
<dbReference type="RefSeq" id="WP_242666336.1">
    <property type="nucleotide sequence ID" value="NZ_FAOZ01000013.1"/>
</dbReference>
<dbReference type="SMART" id="SM00849">
    <property type="entry name" value="Lactamase_B"/>
    <property type="match status" value="1"/>
</dbReference>
<protein>
    <submittedName>
        <fullName evidence="2">Glyoxylase, beta-lactamase superfamily II</fullName>
    </submittedName>
</protein>
<accession>A0A0S4QQ64</accession>
<dbReference type="Proteomes" id="UP000198802">
    <property type="component" value="Unassembled WGS sequence"/>
</dbReference>
<dbReference type="InterPro" id="IPR036866">
    <property type="entry name" value="RibonucZ/Hydroxyglut_hydro"/>
</dbReference>
<dbReference type="PANTHER" id="PTHR42951">
    <property type="entry name" value="METALLO-BETA-LACTAMASE DOMAIN-CONTAINING"/>
    <property type="match status" value="1"/>
</dbReference>
<dbReference type="AlphaFoldDB" id="A0A0S4QQ64"/>
<dbReference type="Gene3D" id="3.60.15.10">
    <property type="entry name" value="Ribonuclease Z/Hydroxyacylglutathione hydrolase-like"/>
    <property type="match status" value="1"/>
</dbReference>
<keyword evidence="3" id="KW-1185">Reference proteome</keyword>
<dbReference type="SUPFAM" id="SSF56281">
    <property type="entry name" value="Metallo-hydrolase/oxidoreductase"/>
    <property type="match status" value="1"/>
</dbReference>
<dbReference type="Pfam" id="PF00753">
    <property type="entry name" value="Lactamase_B"/>
    <property type="match status" value="1"/>
</dbReference>
<organism evidence="2 3">
    <name type="scientific">Parafrankia irregularis</name>
    <dbReference type="NCBI Taxonomy" id="795642"/>
    <lineage>
        <taxon>Bacteria</taxon>
        <taxon>Bacillati</taxon>
        <taxon>Actinomycetota</taxon>
        <taxon>Actinomycetes</taxon>
        <taxon>Frankiales</taxon>
        <taxon>Frankiaceae</taxon>
        <taxon>Parafrankia</taxon>
    </lineage>
</organism>
<reference evidence="3" key="1">
    <citation type="submission" date="2015-11" db="EMBL/GenBank/DDBJ databases">
        <authorList>
            <person name="Varghese N."/>
        </authorList>
    </citation>
    <scope>NUCLEOTIDE SEQUENCE [LARGE SCALE GENOMIC DNA]</scope>
    <source>
        <strain evidence="3">DSM 45899</strain>
    </source>
</reference>
<dbReference type="PANTHER" id="PTHR42951:SF17">
    <property type="entry name" value="METALLO-BETA-LACTAMASE DOMAIN-CONTAINING PROTEIN"/>
    <property type="match status" value="1"/>
</dbReference>
<dbReference type="InterPro" id="IPR050855">
    <property type="entry name" value="NDM-1-like"/>
</dbReference>
<dbReference type="EMBL" id="FAOZ01000013">
    <property type="protein sequence ID" value="CUU57629.1"/>
    <property type="molecule type" value="Genomic_DNA"/>
</dbReference>
<gene>
    <name evidence="2" type="ORF">Ga0074812_113127</name>
</gene>
<evidence type="ECO:0000259" key="1">
    <source>
        <dbReference type="SMART" id="SM00849"/>
    </source>
</evidence>
<feature type="domain" description="Metallo-beta-lactamase" evidence="1">
    <location>
        <begin position="25"/>
        <end position="227"/>
    </location>
</feature>
<sequence>MPATYRDAMDVVELVPDLYFLRFPVGHVYLWRDPDGLTVIDAGLPGSGPHIAGAIRELGWHPRDVRQLVLTHGHVDHAGAAAEIAAWGEVTVLAHQADVPLVEGRAAALPPDLADWEQALYDQVQAGLPATDPAPVRIDRPLADGDVVDIADGALTIATPGHTAGSIALYLPGPRVLFAGDIMARDPQSADPRTPVFPGVFNVDRAEALASFARLAALDVETACFGHGEPLAGDAATFLRAAAERLSRPTL</sequence>
<proteinExistence type="predicted"/>